<dbReference type="Proteomes" id="UP001175261">
    <property type="component" value="Unassembled WGS sequence"/>
</dbReference>
<protein>
    <recommendedName>
        <fullName evidence="4">Carnosine N-methyltransferase</fullName>
    </recommendedName>
</protein>
<dbReference type="Gene3D" id="3.40.50.150">
    <property type="entry name" value="Vaccinia Virus protein VP39"/>
    <property type="match status" value="1"/>
</dbReference>
<feature type="chain" id="PRO_5041415004" description="Carnosine N-methyltransferase" evidence="1">
    <location>
        <begin position="25"/>
        <end position="457"/>
    </location>
</feature>
<dbReference type="InterPro" id="IPR012901">
    <property type="entry name" value="CARME"/>
</dbReference>
<dbReference type="PANTHER" id="PTHR12303:SF13">
    <property type="match status" value="1"/>
</dbReference>
<keyword evidence="3" id="KW-1185">Reference proteome</keyword>
<evidence type="ECO:0000313" key="3">
    <source>
        <dbReference type="Proteomes" id="UP001175261"/>
    </source>
</evidence>
<dbReference type="EMBL" id="JAPDFR010000003">
    <property type="protein sequence ID" value="KAK0388834.1"/>
    <property type="molecule type" value="Genomic_DNA"/>
</dbReference>
<dbReference type="SUPFAM" id="SSF53335">
    <property type="entry name" value="S-adenosyl-L-methionine-dependent methyltransferases"/>
    <property type="match status" value="1"/>
</dbReference>
<dbReference type="SMART" id="SM01296">
    <property type="entry name" value="N2227"/>
    <property type="match status" value="1"/>
</dbReference>
<name>A0AA39L9I2_SARSR</name>
<dbReference type="Pfam" id="PF07942">
    <property type="entry name" value="CARME"/>
    <property type="match status" value="1"/>
</dbReference>
<reference evidence="2" key="1">
    <citation type="submission" date="2022-10" db="EMBL/GenBank/DDBJ databases">
        <title>Determination and structural analysis of whole genome sequence of Sarocladium strictum F4-1.</title>
        <authorList>
            <person name="Hu L."/>
            <person name="Jiang Y."/>
        </authorList>
    </citation>
    <scope>NUCLEOTIDE SEQUENCE</scope>
    <source>
        <strain evidence="2">F4-1</strain>
    </source>
</reference>
<feature type="signal peptide" evidence="1">
    <location>
        <begin position="1"/>
        <end position="24"/>
    </location>
</feature>
<evidence type="ECO:0000256" key="1">
    <source>
        <dbReference type="SAM" id="SignalP"/>
    </source>
</evidence>
<dbReference type="InterPro" id="IPR029063">
    <property type="entry name" value="SAM-dependent_MTases_sf"/>
</dbReference>
<dbReference type="AlphaFoldDB" id="A0AA39L9I2"/>
<proteinExistence type="predicted"/>
<accession>A0AA39L9I2</accession>
<keyword evidence="1" id="KW-0732">Signal</keyword>
<evidence type="ECO:0000313" key="2">
    <source>
        <dbReference type="EMBL" id="KAK0388834.1"/>
    </source>
</evidence>
<sequence length="457" mass="51280">MLLSHLSTSILACGLLSSTALAEAQSPDLASTVLTEVHETILTFLQPILESDDDVEADSLEGFELTPRHADEKERLLKRLSKSSGKWNNHHPRHRLLDALHGFTRYYARQNEEIERLRGLYKKVTKSQKKLLEHNLHYSSRFTDLQHHLSSNQALCDQIVSSGLEFYGIPRQELDEHIKAVEDKGGKADKTSVSQALKHVVRDWTTSGSRERDRTFSCLLGTLEELFPARTEDDADNAPRVLLPGAGLGRLGHDVAALSGFQVTTNEWSMYMNLLYRFLTSSPPISSIANSTTFHPFVDSFSHHLRFSSQTRPLSFPDSAIRPSSVLLTEGDFTSVFVDHADTYDVVLTYFFIDTARNLMSYLETIRRVLKPGGYWVNLGPLLYGTAPFVQLSLEEIVTVSEVLGFTFLDTEGGDCGEPTFEGKKTVRGMEAVYSFDDMQLTKSAYLAQFWVAQLSS</sequence>
<evidence type="ECO:0008006" key="4">
    <source>
        <dbReference type="Google" id="ProtNLM"/>
    </source>
</evidence>
<comment type="caution">
    <text evidence="2">The sequence shown here is derived from an EMBL/GenBank/DDBJ whole genome shotgun (WGS) entry which is preliminary data.</text>
</comment>
<dbReference type="PANTHER" id="PTHR12303">
    <property type="entry name" value="CARNOSINE N-METHYLTRANSFERASE"/>
    <property type="match status" value="1"/>
</dbReference>
<gene>
    <name evidence="2" type="ORF">NLU13_5077</name>
</gene>
<dbReference type="GO" id="GO:0008757">
    <property type="term" value="F:S-adenosylmethionine-dependent methyltransferase activity"/>
    <property type="evidence" value="ECO:0007669"/>
    <property type="project" value="InterPro"/>
</dbReference>
<organism evidence="2 3">
    <name type="scientific">Sarocladium strictum</name>
    <name type="common">Black bundle disease fungus</name>
    <name type="synonym">Acremonium strictum</name>
    <dbReference type="NCBI Taxonomy" id="5046"/>
    <lineage>
        <taxon>Eukaryota</taxon>
        <taxon>Fungi</taxon>
        <taxon>Dikarya</taxon>
        <taxon>Ascomycota</taxon>
        <taxon>Pezizomycotina</taxon>
        <taxon>Sordariomycetes</taxon>
        <taxon>Hypocreomycetidae</taxon>
        <taxon>Hypocreales</taxon>
        <taxon>Sarocladiaceae</taxon>
        <taxon>Sarocladium</taxon>
    </lineage>
</organism>